<dbReference type="Proteomes" id="UP001501469">
    <property type="component" value="Unassembled WGS sequence"/>
</dbReference>
<dbReference type="SUPFAM" id="SSF63829">
    <property type="entry name" value="Calcium-dependent phosphotriesterase"/>
    <property type="match status" value="1"/>
</dbReference>
<reference evidence="3" key="1">
    <citation type="journal article" date="2019" name="Int. J. Syst. Evol. Microbiol.">
        <title>The Global Catalogue of Microorganisms (GCM) 10K type strain sequencing project: providing services to taxonomists for standard genome sequencing and annotation.</title>
        <authorList>
            <consortium name="The Broad Institute Genomics Platform"/>
            <consortium name="The Broad Institute Genome Sequencing Center for Infectious Disease"/>
            <person name="Wu L."/>
            <person name="Ma J."/>
        </authorList>
    </citation>
    <scope>NUCLEOTIDE SEQUENCE [LARGE SCALE GENOMIC DNA]</scope>
    <source>
        <strain evidence="3">JCM 17225</strain>
    </source>
</reference>
<accession>A0ABP7UQ17</accession>
<keyword evidence="1" id="KW-0732">Signal</keyword>
<comment type="caution">
    <text evidence="2">The sequence shown here is derived from an EMBL/GenBank/DDBJ whole genome shotgun (WGS) entry which is preliminary data.</text>
</comment>
<feature type="signal peptide" evidence="1">
    <location>
        <begin position="1"/>
        <end position="23"/>
    </location>
</feature>
<organism evidence="2 3">
    <name type="scientific">Hymenobacter glaciei</name>
    <dbReference type="NCBI Taxonomy" id="877209"/>
    <lineage>
        <taxon>Bacteria</taxon>
        <taxon>Pseudomonadati</taxon>
        <taxon>Bacteroidota</taxon>
        <taxon>Cytophagia</taxon>
        <taxon>Cytophagales</taxon>
        <taxon>Hymenobacteraceae</taxon>
        <taxon>Hymenobacter</taxon>
    </lineage>
</organism>
<dbReference type="InterPro" id="IPR026444">
    <property type="entry name" value="Secre_tail"/>
</dbReference>
<evidence type="ECO:0000313" key="2">
    <source>
        <dbReference type="EMBL" id="GAA4049516.1"/>
    </source>
</evidence>
<dbReference type="InterPro" id="IPR011043">
    <property type="entry name" value="Gal_Oxase/kelch_b-propeller"/>
</dbReference>
<gene>
    <name evidence="2" type="ORF">GCM10022409_40140</name>
</gene>
<proteinExistence type="predicted"/>
<dbReference type="EMBL" id="BAABDK010000031">
    <property type="protein sequence ID" value="GAA4049516.1"/>
    <property type="molecule type" value="Genomic_DNA"/>
</dbReference>
<protein>
    <recommendedName>
        <fullName evidence="4">Secretion system C-terminal sorting domain-containing protein</fullName>
    </recommendedName>
</protein>
<dbReference type="NCBIfam" id="TIGR04183">
    <property type="entry name" value="Por_Secre_tail"/>
    <property type="match status" value="1"/>
</dbReference>
<evidence type="ECO:0000313" key="3">
    <source>
        <dbReference type="Proteomes" id="UP001501469"/>
    </source>
</evidence>
<evidence type="ECO:0000256" key="1">
    <source>
        <dbReference type="SAM" id="SignalP"/>
    </source>
</evidence>
<evidence type="ECO:0008006" key="4">
    <source>
        <dbReference type="Google" id="ProtNLM"/>
    </source>
</evidence>
<dbReference type="SUPFAM" id="SSF50965">
    <property type="entry name" value="Galactose oxidase, central domain"/>
    <property type="match status" value="1"/>
</dbReference>
<feature type="chain" id="PRO_5047321489" description="Secretion system C-terminal sorting domain-containing protein" evidence="1">
    <location>
        <begin position="24"/>
        <end position="883"/>
    </location>
</feature>
<name>A0ABP7UQ17_9BACT</name>
<sequence length="883" mass="88005">MKQLLLSGLLLLLSLCGSATALAPSTTGRPLAEALNPDGTLKAGATGSFDARAFRMRTGPNGRPVFRPAGALGAGDERWQNGFGLNGTNGTVDAVLRSGTDIYIGGTFTTVGNVVANRVAKWNGTAWSPLGTNTANGVSGAVTALALAGNGDVYAGGFFTQAGGAAANRVAKWNGAAWSPLDTGTANGINNTVFSLAVAGNGDVYAGGYFTRAGDVVAYNVARWNGTAWSSLGTGTANGLDSSVTALAVAGNGDVYAGGLFRQAGSVAANRVARWDGTTWSPLGTGTNNGMNNEVRTLVVASNGDVYAGGFFTQAGGLAANFVAKWNGAAWNSLGTGTANGMNVGVPTLALAGNGDLYAGGNFTVAGGVAANRVARWDGTAWSSLGTGTSNGVSQYINALAVAGNGDVYVGGNFNQAGGTVATRVAKWNGTAWSPLASGRNNGLNTDNFSQSYALAVAGNGNVYAGGNFTEAGDASASGVAKWDGAVWSPLGSGMPSISDKINALVVAANGDVYAGGLFRQAGGVAANNVAKWNGSIWSALGVGLANGVNQAVYTLALAGNGDVYVGGYFTQAGGAAANNVARWNGTAWSSLGTGISTSPYLGGFSKVTALAVAGNGDVYAGGYFTQAGGVAANNVARWNGTAWSSLGAGPSSGMNDGVNALAVAGNGDVYAGGFFTQTSGAVGSNVVRWNGTTWNPLGAGFGVVVNYSGLSSAILTLAVAGNGDVYAGGFFAQAGGVAANNVAQWNGTAWSPLGSGTNDYVDNLVIGSTGKIYVHGSFGATGDSSKAMVGFGIYNPSAPLATKATAATPAAQIFPNPAHGTATLRLPAGTARQPLTLSDALGRLVRQYPAPVGAEAVLDLRGLPAGTYLVRCGELTHRLVVE</sequence>
<dbReference type="RefSeq" id="WP_345058207.1">
    <property type="nucleotide sequence ID" value="NZ_BAABDK010000031.1"/>
</dbReference>
<keyword evidence="3" id="KW-1185">Reference proteome</keyword>